<accession>A0A3M8AYV4</accession>
<name>A0A3M8AYV4_9BACL</name>
<dbReference type="Proteomes" id="UP000276178">
    <property type="component" value="Unassembled WGS sequence"/>
</dbReference>
<dbReference type="AlphaFoldDB" id="A0A3M8AYV4"/>
<evidence type="ECO:0000313" key="2">
    <source>
        <dbReference type="Proteomes" id="UP000276178"/>
    </source>
</evidence>
<comment type="caution">
    <text evidence="1">The sequence shown here is derived from an EMBL/GenBank/DDBJ whole genome shotgun (WGS) entry which is preliminary data.</text>
</comment>
<organism evidence="1 2">
    <name type="scientific">Brevibacillus agri</name>
    <dbReference type="NCBI Taxonomy" id="51101"/>
    <lineage>
        <taxon>Bacteria</taxon>
        <taxon>Bacillati</taxon>
        <taxon>Bacillota</taxon>
        <taxon>Bacilli</taxon>
        <taxon>Bacillales</taxon>
        <taxon>Paenibacillaceae</taxon>
        <taxon>Brevibacillus</taxon>
    </lineage>
</organism>
<gene>
    <name evidence="1" type="ORF">EB820_09040</name>
</gene>
<dbReference type="EMBL" id="RHHN01000028">
    <property type="protein sequence ID" value="RNB56386.1"/>
    <property type="molecule type" value="Genomic_DNA"/>
</dbReference>
<sequence>MLLSDTPCAKVNCLSIMGEEKPEEELMGKRKSSPRLSATPLRRYPSCFPIFVHSIRAIRHKFSSCQFYGGRQL</sequence>
<evidence type="ECO:0000313" key="1">
    <source>
        <dbReference type="EMBL" id="RNB56386.1"/>
    </source>
</evidence>
<proteinExistence type="predicted"/>
<reference evidence="1 2" key="1">
    <citation type="submission" date="2018-10" db="EMBL/GenBank/DDBJ databases">
        <title>Phylogenomics of Brevibacillus.</title>
        <authorList>
            <person name="Dunlap C."/>
        </authorList>
    </citation>
    <scope>NUCLEOTIDE SEQUENCE [LARGE SCALE GENOMIC DNA]</scope>
    <source>
        <strain evidence="1 2">NRRL NRS 1219</strain>
    </source>
</reference>
<protein>
    <submittedName>
        <fullName evidence="1">Uncharacterized protein</fullName>
    </submittedName>
</protein>